<feature type="non-terminal residue" evidence="1">
    <location>
        <position position="1"/>
    </location>
</feature>
<comment type="caution">
    <text evidence="1">The sequence shown here is derived from an EMBL/GenBank/DDBJ whole genome shotgun (WGS) entry which is preliminary data.</text>
</comment>
<evidence type="ECO:0000313" key="2">
    <source>
        <dbReference type="Proteomes" id="UP001140234"/>
    </source>
</evidence>
<organism evidence="1 2">
    <name type="scientific">Coemansia nantahalensis</name>
    <dbReference type="NCBI Taxonomy" id="2789366"/>
    <lineage>
        <taxon>Eukaryota</taxon>
        <taxon>Fungi</taxon>
        <taxon>Fungi incertae sedis</taxon>
        <taxon>Zoopagomycota</taxon>
        <taxon>Kickxellomycotina</taxon>
        <taxon>Kickxellomycetes</taxon>
        <taxon>Kickxellales</taxon>
        <taxon>Kickxellaceae</taxon>
        <taxon>Coemansia</taxon>
    </lineage>
</organism>
<dbReference type="EMBL" id="JANBUJ010002152">
    <property type="protein sequence ID" value="KAJ2765009.1"/>
    <property type="molecule type" value="Genomic_DNA"/>
</dbReference>
<gene>
    <name evidence="1" type="primary">MYO2_2</name>
    <name evidence="1" type="ORF">IWQ57_004947</name>
</gene>
<evidence type="ECO:0000313" key="1">
    <source>
        <dbReference type="EMBL" id="KAJ2765009.1"/>
    </source>
</evidence>
<reference evidence="1" key="1">
    <citation type="submission" date="2022-07" db="EMBL/GenBank/DDBJ databases">
        <title>Phylogenomic reconstructions and comparative analyses of Kickxellomycotina fungi.</title>
        <authorList>
            <person name="Reynolds N.K."/>
            <person name="Stajich J.E."/>
            <person name="Barry K."/>
            <person name="Grigoriev I.V."/>
            <person name="Crous P."/>
            <person name="Smith M.E."/>
        </authorList>
    </citation>
    <scope>NUCLEOTIDE SEQUENCE</scope>
    <source>
        <strain evidence="1">CBS 109366</strain>
    </source>
</reference>
<feature type="non-terminal residue" evidence="1">
    <location>
        <position position="668"/>
    </location>
</feature>
<name>A0ACC1JQF5_9FUNG</name>
<proteinExistence type="predicted"/>
<protein>
    <submittedName>
        <fullName evidence="1">Myosin type-2 heavy chain 1</fullName>
    </submittedName>
</protein>
<accession>A0ACC1JQF5</accession>
<keyword evidence="2" id="KW-1185">Reference proteome</keyword>
<dbReference type="Proteomes" id="UP001140234">
    <property type="component" value="Unassembled WGS sequence"/>
</dbReference>
<sequence length="668" mass="73317">VDESLTSFVGVLDIYGFEHFARNSFEQFCINYANEKLQQNFNHHVFKIEQEEYQREQLEDWTFIGFQDNQPCIDLIEGKPIGILALLDEESRLEQGSDRKFTEKLYRQLAPTPQQQQQQQQQQPQQQPQLPSGASYFRKPRFSNSAFTVRHYAHEVTYEGDGFLEKNKDTVPDEVLDLLCASSFEFVATLASSHVAAAAKEQPSPRTGGGTSTSSKASGSAAGPGALQRRQAPTLAGVFRRSLAGLMATLAETEMHYIRCIKPNETKEAWGFQPQMVLAQLRSCGVIETIRISKAGYPSRVPIRTFNERYAVLLCRDAPPSPAHSQPATPTVPSPVAAPRSGRATAADHALCRRILDACLPDSTQYQIGLTKVFFRAGQWAIMEKKRSFLFESSALVVQRAARGFLVRQGVRRMADAARTIQRRYRMHQAVCQERRARQLRAVRTIENWWLARRELRLKRLETQCAVFVQAGVRGYLARVRLGRQPQAAPLIATSSPAASTLAAANTLARSNGASRHAPGAVGTRGHWSPGPVRASTSSDSSTAGPSDIYEPSDGSDAAPEDECRPAYDSAQVIRDAVARLTLGTQAARPQRPLRPVRIVQQVGVVVPLSAKADCRPAYSSANDAARRRAAEARASLLAAGAAGRNAEAELLRGQTGGGNYSPAMTSS</sequence>